<keyword evidence="3 6" id="KW-0547">Nucleotide-binding</keyword>
<dbReference type="Gene3D" id="3.40.50.300">
    <property type="entry name" value="P-loop containing nucleotide triphosphate hydrolases"/>
    <property type="match status" value="1"/>
</dbReference>
<dbReference type="STRING" id="582744.Msip34_1691"/>
<evidence type="ECO:0000256" key="8">
    <source>
        <dbReference type="PIRSR" id="PIRSR006809-2"/>
    </source>
</evidence>
<keyword evidence="2 8" id="KW-0479">Metal-binding</keyword>
<feature type="binding site" evidence="7">
    <location>
        <begin position="252"/>
        <end position="255"/>
    </location>
    <ligand>
        <name>GTP</name>
        <dbReference type="ChEBI" id="CHEBI:37565"/>
    </ligand>
</feature>
<dbReference type="Gene3D" id="6.10.250.2860">
    <property type="match status" value="1"/>
</dbReference>
<keyword evidence="5 6" id="KW-0342">GTP-binding</keyword>
<feature type="coiled-coil region" evidence="9">
    <location>
        <begin position="158"/>
        <end position="192"/>
    </location>
</feature>
<comment type="cofactor">
    <cofactor evidence="8">
        <name>Mg(2+)</name>
        <dbReference type="ChEBI" id="CHEBI:18420"/>
    </cofactor>
</comment>
<feature type="binding site" evidence="7">
    <location>
        <begin position="318"/>
        <end position="321"/>
    </location>
    <ligand>
        <name>GTP</name>
        <dbReference type="ChEBI" id="CHEBI:37565"/>
    </ligand>
</feature>
<dbReference type="eggNOG" id="COG2262">
    <property type="taxonomic scope" value="Bacteria"/>
</dbReference>
<comment type="function">
    <text evidence="6">GTPase that associates with the 50S ribosomal subunit and may have a role during protein synthesis or ribosome biogenesis.</text>
</comment>
<dbReference type="GO" id="GO:0005525">
    <property type="term" value="F:GTP binding"/>
    <property type="evidence" value="ECO:0007669"/>
    <property type="project" value="UniProtKB-UniRule"/>
</dbReference>
<evidence type="ECO:0000256" key="4">
    <source>
        <dbReference type="ARBA" id="ARBA00022842"/>
    </source>
</evidence>
<comment type="subunit">
    <text evidence="6">Monomer. Associates with the 50S ribosomal subunit.</text>
</comment>
<name>C6XEG1_METGS</name>
<evidence type="ECO:0000313" key="12">
    <source>
        <dbReference type="Proteomes" id="UP000002743"/>
    </source>
</evidence>
<dbReference type="InterPro" id="IPR042108">
    <property type="entry name" value="GTPase_HflX_N_sf"/>
</dbReference>
<dbReference type="NCBIfam" id="TIGR03156">
    <property type="entry name" value="GTP_HflX"/>
    <property type="match status" value="1"/>
</dbReference>
<proteinExistence type="inferred from homology"/>
<evidence type="ECO:0000256" key="5">
    <source>
        <dbReference type="ARBA" id="ARBA00023134"/>
    </source>
</evidence>
<dbReference type="InterPro" id="IPR032305">
    <property type="entry name" value="GTP-bd_M"/>
</dbReference>
<dbReference type="PANTHER" id="PTHR10229">
    <property type="entry name" value="GTP-BINDING PROTEIN HFLX"/>
    <property type="match status" value="1"/>
</dbReference>
<evidence type="ECO:0000256" key="6">
    <source>
        <dbReference type="HAMAP-Rule" id="MF_00900"/>
    </source>
</evidence>
<dbReference type="KEGG" id="mei:Msip34_1691"/>
<dbReference type="SUPFAM" id="SSF52540">
    <property type="entry name" value="P-loop containing nucleoside triphosphate hydrolases"/>
    <property type="match status" value="1"/>
</dbReference>
<dbReference type="GO" id="GO:0005737">
    <property type="term" value="C:cytoplasm"/>
    <property type="evidence" value="ECO:0007669"/>
    <property type="project" value="UniProtKB-SubCell"/>
</dbReference>
<dbReference type="InterPro" id="IPR030394">
    <property type="entry name" value="G_HFLX_dom"/>
</dbReference>
<dbReference type="GO" id="GO:0003924">
    <property type="term" value="F:GTPase activity"/>
    <property type="evidence" value="ECO:0007669"/>
    <property type="project" value="UniProtKB-UniRule"/>
</dbReference>
<accession>C6XEG1</accession>
<dbReference type="InterPro" id="IPR027417">
    <property type="entry name" value="P-loop_NTPase"/>
</dbReference>
<dbReference type="Pfam" id="PF01926">
    <property type="entry name" value="MMR_HSR1"/>
    <property type="match status" value="1"/>
</dbReference>
<dbReference type="FunFam" id="3.40.50.11060:FF:000001">
    <property type="entry name" value="GTPase HflX"/>
    <property type="match status" value="1"/>
</dbReference>
<dbReference type="PIRSF" id="PIRSF006809">
    <property type="entry name" value="GTP-binding_hflX_prd"/>
    <property type="match status" value="1"/>
</dbReference>
<gene>
    <name evidence="6" type="primary">hflX</name>
    <name evidence="11" type="ordered locus">Msip34_1691</name>
</gene>
<dbReference type="PRINTS" id="PR00326">
    <property type="entry name" value="GTP1OBG"/>
</dbReference>
<feature type="binding site" evidence="7">
    <location>
        <begin position="343"/>
        <end position="345"/>
    </location>
    <ligand>
        <name>GTP</name>
        <dbReference type="ChEBI" id="CHEBI:37565"/>
    </ligand>
</feature>
<reference evidence="11 12" key="2">
    <citation type="journal article" date="2011" name="J. Bacteriol.">
        <title>Genomes of three methylotrophs from a single niche uncover genetic and metabolic divergence of Methylophilaceae.</title>
        <authorList>
            <person name="Lapidus A."/>
            <person name="Clum A."/>
            <person name="Labutti K."/>
            <person name="Kaluzhnaya M.G."/>
            <person name="Lim S."/>
            <person name="Beck D.A."/>
            <person name="Glavina Del Rio T."/>
            <person name="Nolan M."/>
            <person name="Mavromatis K."/>
            <person name="Huntemann M."/>
            <person name="Lucas S."/>
            <person name="Lidstrom M.E."/>
            <person name="Ivanova N."/>
            <person name="Chistoserdova L."/>
        </authorList>
    </citation>
    <scope>NUCLEOTIDE SEQUENCE [LARGE SCALE GENOMIC DNA]</scope>
    <source>
        <strain evidence="11 12">SIP3-4</strain>
    </source>
</reference>
<organism evidence="11 12">
    <name type="scientific">Methylovorus glucosotrophus (strain SIP3-4)</name>
    <dbReference type="NCBI Taxonomy" id="582744"/>
    <lineage>
        <taxon>Bacteria</taxon>
        <taxon>Pseudomonadati</taxon>
        <taxon>Pseudomonadota</taxon>
        <taxon>Betaproteobacteria</taxon>
        <taxon>Nitrosomonadales</taxon>
        <taxon>Methylophilaceae</taxon>
        <taxon>Methylovorus</taxon>
    </lineage>
</organism>
<dbReference type="GO" id="GO:0046872">
    <property type="term" value="F:metal ion binding"/>
    <property type="evidence" value="ECO:0007669"/>
    <property type="project" value="UniProtKB-KW"/>
</dbReference>
<dbReference type="Pfam" id="PF16360">
    <property type="entry name" value="GTP-bdg_M"/>
    <property type="match status" value="1"/>
</dbReference>
<dbReference type="EMBL" id="CP001674">
    <property type="protein sequence ID" value="ACT50936.1"/>
    <property type="molecule type" value="Genomic_DNA"/>
</dbReference>
<evidence type="ECO:0000256" key="1">
    <source>
        <dbReference type="ARBA" id="ARBA00022490"/>
    </source>
</evidence>
<keyword evidence="1 6" id="KW-0963">Cytoplasm</keyword>
<dbReference type="CDD" id="cd01878">
    <property type="entry name" value="HflX"/>
    <property type="match status" value="1"/>
</dbReference>
<feature type="binding site" evidence="8">
    <location>
        <position position="232"/>
    </location>
    <ligand>
        <name>Mg(2+)</name>
        <dbReference type="ChEBI" id="CHEBI:18420"/>
    </ligand>
</feature>
<dbReference type="InterPro" id="IPR016496">
    <property type="entry name" value="GTPase_HflX"/>
</dbReference>
<evidence type="ECO:0000256" key="7">
    <source>
        <dbReference type="PIRSR" id="PIRSR006809-1"/>
    </source>
</evidence>
<dbReference type="FunFam" id="3.40.50.300:FF:000173">
    <property type="entry name" value="GTPase HflX"/>
    <property type="match status" value="1"/>
</dbReference>
<dbReference type="HAMAP" id="MF_00900">
    <property type="entry name" value="GTPase_HflX"/>
    <property type="match status" value="1"/>
</dbReference>
<evidence type="ECO:0000259" key="10">
    <source>
        <dbReference type="PROSITE" id="PS51705"/>
    </source>
</evidence>
<dbReference type="Proteomes" id="UP000002743">
    <property type="component" value="Chromosome"/>
</dbReference>
<dbReference type="NCBIfam" id="NF008280">
    <property type="entry name" value="PRK11058.1"/>
    <property type="match status" value="1"/>
</dbReference>
<feature type="domain" description="Hflx-type G" evidence="10">
    <location>
        <begin position="199"/>
        <end position="365"/>
    </location>
</feature>
<dbReference type="InterPro" id="IPR006073">
    <property type="entry name" value="GTP-bd"/>
</dbReference>
<feature type="binding site" evidence="7">
    <location>
        <begin position="230"/>
        <end position="234"/>
    </location>
    <ligand>
        <name>GTP</name>
        <dbReference type="ChEBI" id="CHEBI:37565"/>
    </ligand>
</feature>
<dbReference type="Pfam" id="PF13167">
    <property type="entry name" value="GTP-bdg_N"/>
    <property type="match status" value="1"/>
</dbReference>
<dbReference type="AlphaFoldDB" id="C6XEG1"/>
<keyword evidence="4 8" id="KW-0460">Magnesium</keyword>
<dbReference type="RefSeq" id="WP_015830345.1">
    <property type="nucleotide sequence ID" value="NC_012969.1"/>
</dbReference>
<dbReference type="InterPro" id="IPR025121">
    <property type="entry name" value="GTPase_HflX_N"/>
</dbReference>
<feature type="binding site" evidence="8">
    <location>
        <position position="212"/>
    </location>
    <ligand>
        <name>Mg(2+)</name>
        <dbReference type="ChEBI" id="CHEBI:18420"/>
    </ligand>
</feature>
<dbReference type="OrthoDB" id="9812272at2"/>
<dbReference type="PROSITE" id="PS51705">
    <property type="entry name" value="G_HFLX"/>
    <property type="match status" value="1"/>
</dbReference>
<dbReference type="PANTHER" id="PTHR10229:SF0">
    <property type="entry name" value="GTP-BINDING PROTEIN 6-RELATED"/>
    <property type="match status" value="1"/>
</dbReference>
<keyword evidence="9" id="KW-0175">Coiled coil</keyword>
<sequence>MFDRPSGGDAAVLVSVDFGDSGYEESLQELRQLAITAGMDIRATIEGKRPKPDAKYFVGSGKADELAESLKSHEAQVAVFNHDLSPSQQRNLERLLESRVVDRTGLILDIFAQRAQSHEGKLQVELAQLEHLSTRLVRGWTHLERQKGGIGVRGGPGETQLELDRRMLRIRVKQLREKLAKLKQQRGMQRRSRKRSLVMSVSLVGYTNAGKSTLFNRLTQSGVYAADQLFATLDTTSRKLYIPDGGPVVLSDTVGFIKHLPHALVEAFGATLEEAVQADLLLHVVDAASPVRDDQIAQVNKVLEEIGAEHVHQVLVLNQIDRAGLEPGLERDEYGRICRIRISAKTGEGLELVRQCLREHQQMLFAHQLETSSPDVVPT</sequence>
<dbReference type="Gene3D" id="3.40.50.11060">
    <property type="entry name" value="GTPase HflX, N-terminal domain"/>
    <property type="match status" value="1"/>
</dbReference>
<evidence type="ECO:0000313" key="11">
    <source>
        <dbReference type="EMBL" id="ACT50936.1"/>
    </source>
</evidence>
<reference evidence="12" key="1">
    <citation type="submission" date="2009-07" db="EMBL/GenBank/DDBJ databases">
        <title>Complete sequence of chromosome of Methylovorus sp. SIP3-4.</title>
        <authorList>
            <person name="Lucas S."/>
            <person name="Copeland A."/>
            <person name="Lapidus A."/>
            <person name="Glavina del Rio T."/>
            <person name="Tice H."/>
            <person name="Bruce D."/>
            <person name="Goodwin L."/>
            <person name="Pitluck S."/>
            <person name="Clum A."/>
            <person name="Larimer F."/>
            <person name="Land M."/>
            <person name="Hauser L."/>
            <person name="Kyrpides N."/>
            <person name="Mikhailova N."/>
            <person name="Kayluzhnaya M."/>
            <person name="Chistoserdova L."/>
        </authorList>
    </citation>
    <scope>NUCLEOTIDE SEQUENCE [LARGE SCALE GENOMIC DNA]</scope>
    <source>
        <strain evidence="12">SIP3-4</strain>
    </source>
</reference>
<evidence type="ECO:0000256" key="9">
    <source>
        <dbReference type="SAM" id="Coils"/>
    </source>
</evidence>
<dbReference type="HOGENOM" id="CLU_019597_2_1_4"/>
<keyword evidence="12" id="KW-1185">Reference proteome</keyword>
<dbReference type="GO" id="GO:0043022">
    <property type="term" value="F:ribosome binding"/>
    <property type="evidence" value="ECO:0007669"/>
    <property type="project" value="TreeGrafter"/>
</dbReference>
<comment type="subcellular location">
    <subcellularLocation>
        <location evidence="6">Cytoplasm</location>
    </subcellularLocation>
    <text evidence="6">May associate with membranes.</text>
</comment>
<comment type="similarity">
    <text evidence="6">Belongs to the TRAFAC class OBG-HflX-like GTPase superfamily. HflX GTPase family.</text>
</comment>
<feature type="binding site" evidence="7">
    <location>
        <begin position="205"/>
        <end position="212"/>
    </location>
    <ligand>
        <name>GTP</name>
        <dbReference type="ChEBI" id="CHEBI:37565"/>
    </ligand>
</feature>
<evidence type="ECO:0000256" key="2">
    <source>
        <dbReference type="ARBA" id="ARBA00022723"/>
    </source>
</evidence>
<evidence type="ECO:0000256" key="3">
    <source>
        <dbReference type="ARBA" id="ARBA00022741"/>
    </source>
</evidence>
<protein>
    <recommendedName>
        <fullName evidence="6">GTPase HflX</fullName>
    </recommendedName>
    <alternativeName>
        <fullName evidence="6">GTP-binding protein HflX</fullName>
    </alternativeName>
</protein>